<dbReference type="Pfam" id="PF13520">
    <property type="entry name" value="AA_permease_2"/>
    <property type="match status" value="1"/>
</dbReference>
<dbReference type="AlphaFoldDB" id="A0A4D6HL43"/>
<dbReference type="PIRSF" id="PIRSF006060">
    <property type="entry name" value="AA_transporter"/>
    <property type="match status" value="1"/>
</dbReference>
<gene>
    <name evidence="7" type="ORF">DV706_05295</name>
</gene>
<evidence type="ECO:0000313" key="8">
    <source>
        <dbReference type="Proteomes" id="UP000296822"/>
    </source>
</evidence>
<sequence length="469" mass="49183">MSDTTQSGLEKALGTKEMLILSFGAMIGWGWIILAGDWINEGGPMGAIAAFIAGGIVVSIVAIIYSELASSMPLVGGEHVYSLRALGPIGSFVCTWAIIFGYVTVAAFEAVALPSAMAFIIPGFNAIPLWEVAGEPVYGTWVLVGVLGTIGVTYLNYIGIRIAAQFQIIMTVVIAFAGVVLISGAITSGQPSPDPSFGAGTAGIFAVVLMTPFMFVGFDVIPQSAEEADIPARTLGLLILLSVGLASMFYMAVIWGSSRALSGAALVDSPLPAAEAMEVLFSSTAAGQLMALAGVAGIMTSWNAFIIGGSRALFALAQSGMLPKSLAKVHPEYNTPSNAILLIGGLSVLAPFFGEQMLGWIVNAGGLGIVVAWFLVVVSFLVLRYREPEMDRPYKVPGGSVVGIVAFVLTAIFISLYLPGGQSALLWPYEWLIVLGWCVLGVVLYAFSGDEPVETSEEVVNRVNTFNDD</sequence>
<evidence type="ECO:0000313" key="7">
    <source>
        <dbReference type="EMBL" id="QCC53956.1"/>
    </source>
</evidence>
<keyword evidence="4 6" id="KW-1133">Transmembrane helix</keyword>
<dbReference type="PANTHER" id="PTHR42770">
    <property type="entry name" value="AMINO ACID TRANSPORTER-RELATED"/>
    <property type="match status" value="1"/>
</dbReference>
<feature type="transmembrane region" description="Helical" evidence="6">
    <location>
        <begin position="360"/>
        <end position="384"/>
    </location>
</feature>
<proteinExistence type="predicted"/>
<dbReference type="Gene3D" id="1.20.1740.10">
    <property type="entry name" value="Amino acid/polyamine transporter I"/>
    <property type="match status" value="1"/>
</dbReference>
<feature type="transmembrane region" description="Helical" evidence="6">
    <location>
        <begin position="429"/>
        <end position="447"/>
    </location>
</feature>
<dbReference type="KEGG" id="nbg:DV706_05295"/>
<feature type="transmembrane region" description="Helical" evidence="6">
    <location>
        <begin position="136"/>
        <end position="156"/>
    </location>
</feature>
<accession>A0A4D6HL43</accession>
<evidence type="ECO:0000256" key="4">
    <source>
        <dbReference type="ARBA" id="ARBA00022989"/>
    </source>
</evidence>
<feature type="transmembrane region" description="Helical" evidence="6">
    <location>
        <begin position="20"/>
        <end position="39"/>
    </location>
</feature>
<protein>
    <submittedName>
        <fullName evidence="7">Amino acid permease</fullName>
    </submittedName>
</protein>
<evidence type="ECO:0000256" key="1">
    <source>
        <dbReference type="ARBA" id="ARBA00004651"/>
    </source>
</evidence>
<feature type="transmembrane region" description="Helical" evidence="6">
    <location>
        <begin position="168"/>
        <end position="187"/>
    </location>
</feature>
<dbReference type="InterPro" id="IPR002293">
    <property type="entry name" value="AA/rel_permease1"/>
</dbReference>
<dbReference type="GO" id="GO:0005886">
    <property type="term" value="C:plasma membrane"/>
    <property type="evidence" value="ECO:0007669"/>
    <property type="project" value="UniProtKB-SubCell"/>
</dbReference>
<dbReference type="GO" id="GO:0022857">
    <property type="term" value="F:transmembrane transporter activity"/>
    <property type="evidence" value="ECO:0007669"/>
    <property type="project" value="InterPro"/>
</dbReference>
<dbReference type="PANTHER" id="PTHR42770:SF7">
    <property type="entry name" value="MEMBRANE PROTEIN"/>
    <property type="match status" value="1"/>
</dbReference>
<dbReference type="RefSeq" id="WP_049889789.1">
    <property type="nucleotide sequence ID" value="NZ_CP031305.1"/>
</dbReference>
<keyword evidence="2" id="KW-1003">Cell membrane</keyword>
<feature type="transmembrane region" description="Helical" evidence="6">
    <location>
        <begin position="234"/>
        <end position="255"/>
    </location>
</feature>
<comment type="subcellular location">
    <subcellularLocation>
        <location evidence="1">Cell membrane</location>
        <topology evidence="1">Multi-pass membrane protein</topology>
    </subcellularLocation>
</comment>
<evidence type="ECO:0000256" key="5">
    <source>
        <dbReference type="ARBA" id="ARBA00023136"/>
    </source>
</evidence>
<feature type="transmembrane region" description="Helical" evidence="6">
    <location>
        <begin position="85"/>
        <end position="103"/>
    </location>
</feature>
<dbReference type="InterPro" id="IPR050367">
    <property type="entry name" value="APC_superfamily"/>
</dbReference>
<evidence type="ECO:0000256" key="3">
    <source>
        <dbReference type="ARBA" id="ARBA00022692"/>
    </source>
</evidence>
<name>A0A4D6HL43_9EURY</name>
<dbReference type="GeneID" id="39850657"/>
<evidence type="ECO:0000256" key="6">
    <source>
        <dbReference type="SAM" id="Phobius"/>
    </source>
</evidence>
<dbReference type="EMBL" id="CP031305">
    <property type="protein sequence ID" value="QCC53956.1"/>
    <property type="molecule type" value="Genomic_DNA"/>
</dbReference>
<feature type="transmembrane region" description="Helical" evidence="6">
    <location>
        <begin position="110"/>
        <end position="130"/>
    </location>
</feature>
<feature type="transmembrane region" description="Helical" evidence="6">
    <location>
        <begin position="396"/>
        <end position="417"/>
    </location>
</feature>
<feature type="transmembrane region" description="Helical" evidence="6">
    <location>
        <begin position="199"/>
        <end position="222"/>
    </location>
</feature>
<feature type="transmembrane region" description="Helical" evidence="6">
    <location>
        <begin position="289"/>
        <end position="314"/>
    </location>
</feature>
<dbReference type="Proteomes" id="UP000296822">
    <property type="component" value="Chromosome"/>
</dbReference>
<reference evidence="7 8" key="1">
    <citation type="journal article" date="2019" name="Nat. Commun.">
        <title>A new type of DNA phosphorothioation-based antiviral system in archaea.</title>
        <authorList>
            <person name="Xiong L."/>
            <person name="Liu S."/>
            <person name="Chen S."/>
            <person name="Xiao Y."/>
            <person name="Zhu B."/>
            <person name="Gao Y."/>
            <person name="Zhang Y."/>
            <person name="Chen B."/>
            <person name="Luo J."/>
            <person name="Deng Z."/>
            <person name="Chen X."/>
            <person name="Wang L."/>
            <person name="Chen S."/>
        </authorList>
    </citation>
    <scope>NUCLEOTIDE SEQUENCE [LARGE SCALE GENOMIC DNA]</scope>
    <source>
        <strain evidence="7 8">JCM 10635</strain>
    </source>
</reference>
<feature type="transmembrane region" description="Helical" evidence="6">
    <location>
        <begin position="46"/>
        <end position="65"/>
    </location>
</feature>
<evidence type="ECO:0000256" key="2">
    <source>
        <dbReference type="ARBA" id="ARBA00022475"/>
    </source>
</evidence>
<organism evidence="7 8">
    <name type="scientific">Natronorubrum bangense</name>
    <dbReference type="NCBI Taxonomy" id="61858"/>
    <lineage>
        <taxon>Archaea</taxon>
        <taxon>Methanobacteriati</taxon>
        <taxon>Methanobacteriota</taxon>
        <taxon>Stenosarchaea group</taxon>
        <taxon>Halobacteria</taxon>
        <taxon>Halobacteriales</taxon>
        <taxon>Natrialbaceae</taxon>
        <taxon>Natronorubrum</taxon>
    </lineage>
</organism>
<keyword evidence="3 6" id="KW-0812">Transmembrane</keyword>
<keyword evidence="5 6" id="KW-0472">Membrane</keyword>